<evidence type="ECO:0000256" key="1">
    <source>
        <dbReference type="SAM" id="Phobius"/>
    </source>
</evidence>
<keyword evidence="1" id="KW-0472">Membrane</keyword>
<keyword evidence="1" id="KW-0812">Transmembrane</keyword>
<evidence type="ECO:0008006" key="4">
    <source>
        <dbReference type="Google" id="ProtNLM"/>
    </source>
</evidence>
<sequence>MKSKFIILELIFYMAAPYLIWTYGREYLGDYYAMLLSTLPAIIYTLYRFFIDKQFNIVGLFIISSMALSTIVDLLSGSALQMLWNSVWLGYAFTFVHIVSMLIKKPFALYFAVDISYFQGYPRENSKKLFYLNGNVKYFQLVNAIMVIRGLVMNSIQACLILNYGVDAFMHLIFIRKALSIVFGGLIFIAFGFAMKKCSESINNQNIDWPVPIHATK</sequence>
<reference evidence="2 3" key="1">
    <citation type="submission" date="2019-06" db="EMBL/GenBank/DDBJ databases">
        <title>Psychrobacillus vulpis sp. nov., a new species isolated from feces of a red fox that inhabits in The Tablas de Daimiel Natural Park, Albacete, Spain.</title>
        <authorList>
            <person name="Rodriguez M."/>
            <person name="Reina J.C."/>
            <person name="Bejar V."/>
            <person name="Llamas I."/>
        </authorList>
    </citation>
    <scope>NUCLEOTIDE SEQUENCE [LARGE SCALE GENOMIC DNA]</scope>
    <source>
        <strain evidence="2 3">Z8</strain>
    </source>
</reference>
<dbReference type="OrthoDB" id="2739093at2"/>
<accession>A0A544TT21</accession>
<evidence type="ECO:0000313" key="2">
    <source>
        <dbReference type="EMBL" id="TQR20602.1"/>
    </source>
</evidence>
<feature type="transmembrane region" description="Helical" evidence="1">
    <location>
        <begin position="138"/>
        <end position="166"/>
    </location>
</feature>
<protein>
    <recommendedName>
        <fullName evidence="4">DUF3159 domain-containing protein</fullName>
    </recommendedName>
</protein>
<keyword evidence="1" id="KW-1133">Transmembrane helix</keyword>
<dbReference type="RefSeq" id="WP_142641641.1">
    <property type="nucleotide sequence ID" value="NZ_VDGI01000004.1"/>
</dbReference>
<evidence type="ECO:0000313" key="3">
    <source>
        <dbReference type="Proteomes" id="UP000316626"/>
    </source>
</evidence>
<name>A0A544TT21_9BACI</name>
<gene>
    <name evidence="2" type="ORF">FG384_05755</name>
</gene>
<dbReference type="EMBL" id="VDGI01000004">
    <property type="protein sequence ID" value="TQR20602.1"/>
    <property type="molecule type" value="Genomic_DNA"/>
</dbReference>
<proteinExistence type="predicted"/>
<feature type="transmembrane region" description="Helical" evidence="1">
    <location>
        <begin position="178"/>
        <end position="195"/>
    </location>
</feature>
<organism evidence="2 3">
    <name type="scientific">Psychrobacillus vulpis</name>
    <dbReference type="NCBI Taxonomy" id="2325572"/>
    <lineage>
        <taxon>Bacteria</taxon>
        <taxon>Bacillati</taxon>
        <taxon>Bacillota</taxon>
        <taxon>Bacilli</taxon>
        <taxon>Bacillales</taxon>
        <taxon>Bacillaceae</taxon>
        <taxon>Psychrobacillus</taxon>
    </lineage>
</organism>
<dbReference type="AlphaFoldDB" id="A0A544TT21"/>
<feature type="transmembrane region" description="Helical" evidence="1">
    <location>
        <begin position="6"/>
        <end position="24"/>
    </location>
</feature>
<dbReference type="Proteomes" id="UP000316626">
    <property type="component" value="Unassembled WGS sequence"/>
</dbReference>
<keyword evidence="3" id="KW-1185">Reference proteome</keyword>
<comment type="caution">
    <text evidence="2">The sequence shown here is derived from an EMBL/GenBank/DDBJ whole genome shotgun (WGS) entry which is preliminary data.</text>
</comment>
<feature type="transmembrane region" description="Helical" evidence="1">
    <location>
        <begin position="82"/>
        <end position="103"/>
    </location>
</feature>
<feature type="transmembrane region" description="Helical" evidence="1">
    <location>
        <begin position="57"/>
        <end position="75"/>
    </location>
</feature>
<dbReference type="NCBIfam" id="NF041646">
    <property type="entry name" value="VC0807_fam"/>
    <property type="match status" value="1"/>
</dbReference>
<feature type="transmembrane region" description="Helical" evidence="1">
    <location>
        <begin position="31"/>
        <end position="51"/>
    </location>
</feature>